<name>A0ABM1S532_LIMPO</name>
<feature type="region of interest" description="Disordered" evidence="9">
    <location>
        <begin position="204"/>
        <end position="275"/>
    </location>
</feature>
<keyword evidence="4 8" id="KW-0440">LIM domain</keyword>
<evidence type="ECO:0000313" key="12">
    <source>
        <dbReference type="RefSeq" id="XP_022238737.1"/>
    </source>
</evidence>
<dbReference type="RefSeq" id="XP_022238737.1">
    <property type="nucleotide sequence ID" value="XM_022383029.1"/>
</dbReference>
<comment type="subcellular location">
    <subcellularLocation>
        <location evidence="1">Nucleus</location>
    </subcellularLocation>
</comment>
<evidence type="ECO:0000256" key="8">
    <source>
        <dbReference type="PROSITE-ProRule" id="PRU00125"/>
    </source>
</evidence>
<keyword evidence="3 8" id="KW-0862">Zinc</keyword>
<dbReference type="PROSITE" id="PS50023">
    <property type="entry name" value="LIM_DOMAIN_2"/>
    <property type="match status" value="2"/>
</dbReference>
<accession>A0ABM1S532</accession>
<feature type="compositionally biased region" description="Polar residues" evidence="9">
    <location>
        <begin position="257"/>
        <end position="270"/>
    </location>
</feature>
<dbReference type="InterPro" id="IPR050453">
    <property type="entry name" value="LIM_Homeobox_TF"/>
</dbReference>
<dbReference type="Proteomes" id="UP000694941">
    <property type="component" value="Unplaced"/>
</dbReference>
<dbReference type="InterPro" id="IPR001781">
    <property type="entry name" value="Znf_LIM"/>
</dbReference>
<evidence type="ECO:0000256" key="3">
    <source>
        <dbReference type="ARBA" id="ARBA00022833"/>
    </source>
</evidence>
<evidence type="ECO:0000256" key="6">
    <source>
        <dbReference type="ARBA" id="ARBA00023155"/>
    </source>
</evidence>
<feature type="domain" description="LIM zinc-binding" evidence="10">
    <location>
        <begin position="87"/>
        <end position="149"/>
    </location>
</feature>
<evidence type="ECO:0000313" key="11">
    <source>
        <dbReference type="Proteomes" id="UP000694941"/>
    </source>
</evidence>
<keyword evidence="2 8" id="KW-0479">Metal-binding</keyword>
<feature type="compositionally biased region" description="Polar residues" evidence="9">
    <location>
        <begin position="231"/>
        <end position="248"/>
    </location>
</feature>
<protein>
    <submittedName>
        <fullName evidence="12">LIM homeobox transcription factor 1-beta-like</fullName>
    </submittedName>
</protein>
<dbReference type="Gene3D" id="2.10.110.10">
    <property type="entry name" value="Cysteine Rich Protein"/>
    <property type="match status" value="2"/>
</dbReference>
<evidence type="ECO:0000259" key="10">
    <source>
        <dbReference type="PROSITE" id="PS50023"/>
    </source>
</evidence>
<feature type="compositionally biased region" description="Low complexity" evidence="9">
    <location>
        <begin position="213"/>
        <end position="230"/>
    </location>
</feature>
<dbReference type="GeneID" id="106457185"/>
<evidence type="ECO:0000256" key="4">
    <source>
        <dbReference type="ARBA" id="ARBA00023038"/>
    </source>
</evidence>
<keyword evidence="5" id="KW-0238">DNA-binding</keyword>
<dbReference type="SUPFAM" id="SSF57716">
    <property type="entry name" value="Glucocorticoid receptor-like (DNA-binding domain)"/>
    <property type="match status" value="2"/>
</dbReference>
<sequence length="359" mass="40567">MEPSDKREGYLKATGDTSAVRKSTGRKEHCTACRQPIVDRYIMRVMDNSWHEGCLLCSVCHNHLTKTCYSRDRKLYCKADYDKLFAAKCTGCLQPIAPSELVMRALDYVYHISCFTCVGCGRQLQKGDQFVIRNGRLYCRPDFEKEIAMIQLVQRNETAQLQEQHQNGQQRQDGRRGPKRPRTILTTAQRRAFKASFEISQKPCRKLKKMQRKQQQQQQKQEQHNSQKQQRTNQSNGGVAIEGNNSVKDGSPYSRLGSLTDSPPDGSQFSLPPVSYHASANEGQYFQGTADTYMKSEISLENEASLSGLEEVLIGQNQPPSLNDSSQLFSATINPIDKLYSMHSSYFSATDCECLGTNS</sequence>
<dbReference type="Pfam" id="PF00412">
    <property type="entry name" value="LIM"/>
    <property type="match status" value="2"/>
</dbReference>
<proteinExistence type="predicted"/>
<keyword evidence="6" id="KW-0371">Homeobox</keyword>
<dbReference type="PANTHER" id="PTHR24208">
    <property type="entry name" value="LIM/HOMEOBOX PROTEIN LHX"/>
    <property type="match status" value="1"/>
</dbReference>
<feature type="domain" description="LIM zinc-binding" evidence="10">
    <location>
        <begin position="28"/>
        <end position="86"/>
    </location>
</feature>
<evidence type="ECO:0000256" key="7">
    <source>
        <dbReference type="ARBA" id="ARBA00023242"/>
    </source>
</evidence>
<keyword evidence="11" id="KW-1185">Reference proteome</keyword>
<evidence type="ECO:0000256" key="5">
    <source>
        <dbReference type="ARBA" id="ARBA00023125"/>
    </source>
</evidence>
<feature type="region of interest" description="Disordered" evidence="9">
    <location>
        <begin position="160"/>
        <end position="185"/>
    </location>
</feature>
<dbReference type="SMART" id="SM00132">
    <property type="entry name" value="LIM"/>
    <property type="match status" value="2"/>
</dbReference>
<evidence type="ECO:0000256" key="9">
    <source>
        <dbReference type="SAM" id="MobiDB-lite"/>
    </source>
</evidence>
<reference evidence="12" key="1">
    <citation type="submission" date="2025-08" db="UniProtKB">
        <authorList>
            <consortium name="RefSeq"/>
        </authorList>
    </citation>
    <scope>IDENTIFICATION</scope>
    <source>
        <tissue evidence="12">Muscle</tissue>
    </source>
</reference>
<feature type="compositionally biased region" description="Low complexity" evidence="9">
    <location>
        <begin position="160"/>
        <end position="171"/>
    </location>
</feature>
<gene>
    <name evidence="12" type="primary">LOC106457185</name>
</gene>
<evidence type="ECO:0000256" key="2">
    <source>
        <dbReference type="ARBA" id="ARBA00022723"/>
    </source>
</evidence>
<dbReference type="PROSITE" id="PS00478">
    <property type="entry name" value="LIM_DOMAIN_1"/>
    <property type="match status" value="2"/>
</dbReference>
<dbReference type="PANTHER" id="PTHR24208:SF166">
    <property type="entry name" value="LIM HOMEOBOX TRANSCRIPTION FACTOR 1 ALPHA, ISOFORM B"/>
    <property type="match status" value="1"/>
</dbReference>
<dbReference type="CDD" id="cd09371">
    <property type="entry name" value="LIM1_Lmx1b"/>
    <property type="match status" value="1"/>
</dbReference>
<keyword evidence="7" id="KW-0539">Nucleus</keyword>
<organism evidence="11 12">
    <name type="scientific">Limulus polyphemus</name>
    <name type="common">Atlantic horseshoe crab</name>
    <dbReference type="NCBI Taxonomy" id="6850"/>
    <lineage>
        <taxon>Eukaryota</taxon>
        <taxon>Metazoa</taxon>
        <taxon>Ecdysozoa</taxon>
        <taxon>Arthropoda</taxon>
        <taxon>Chelicerata</taxon>
        <taxon>Merostomata</taxon>
        <taxon>Xiphosura</taxon>
        <taxon>Limulidae</taxon>
        <taxon>Limulus</taxon>
    </lineage>
</organism>
<evidence type="ECO:0000256" key="1">
    <source>
        <dbReference type="ARBA" id="ARBA00004123"/>
    </source>
</evidence>